<reference evidence="1" key="1">
    <citation type="journal article" date="2020" name="Nature">
        <title>Giant virus diversity and host interactions through global metagenomics.</title>
        <authorList>
            <person name="Schulz F."/>
            <person name="Roux S."/>
            <person name="Paez-Espino D."/>
            <person name="Jungbluth S."/>
            <person name="Walsh D.A."/>
            <person name="Denef V.J."/>
            <person name="McMahon K.D."/>
            <person name="Konstantinidis K.T."/>
            <person name="Eloe-Fadrosh E.A."/>
            <person name="Kyrpides N.C."/>
            <person name="Woyke T."/>
        </authorList>
    </citation>
    <scope>NUCLEOTIDE SEQUENCE</scope>
    <source>
        <strain evidence="1">GVMAG-M-3300023174-49</strain>
    </source>
</reference>
<accession>A0A6C0DPB7</accession>
<name>A0A6C0DPB7_9ZZZZ</name>
<proteinExistence type="predicted"/>
<organism evidence="1">
    <name type="scientific">viral metagenome</name>
    <dbReference type="NCBI Taxonomy" id="1070528"/>
    <lineage>
        <taxon>unclassified sequences</taxon>
        <taxon>metagenomes</taxon>
        <taxon>organismal metagenomes</taxon>
    </lineage>
</organism>
<sequence length="130" mass="15499">MKWKSVLYCFIIKPDRDVMQSNKFDIVNIPPNMENVDKWGKMLEANNRSVDLFKPSRFGTGLDERPINETDNMYNITMNFFKMKMLRRLESKHISVEEKLNIINENDWVFNSQHSKYYVNLLAGDLLDSW</sequence>
<evidence type="ECO:0000313" key="1">
    <source>
        <dbReference type="EMBL" id="QHT18768.1"/>
    </source>
</evidence>
<protein>
    <submittedName>
        <fullName evidence="1">Uncharacterized protein</fullName>
    </submittedName>
</protein>
<dbReference type="EMBL" id="MN739659">
    <property type="protein sequence ID" value="QHT18768.1"/>
    <property type="molecule type" value="Genomic_DNA"/>
</dbReference>
<dbReference type="AlphaFoldDB" id="A0A6C0DPB7"/>